<dbReference type="Proteomes" id="UP000001936">
    <property type="component" value="Plasmid p42e"/>
</dbReference>
<evidence type="ECO:0000313" key="2">
    <source>
        <dbReference type="Proteomes" id="UP000001936"/>
    </source>
</evidence>
<proteinExistence type="predicted"/>
<name>Q2JZX0_RHIEC</name>
<organism evidence="1 2">
    <name type="scientific">Rhizobium etli (strain ATCC 51251 / DSM 11541 / JCM 21823 / NBRC 15573 / CFN 42)</name>
    <dbReference type="NCBI Taxonomy" id="347834"/>
    <lineage>
        <taxon>Bacteria</taxon>
        <taxon>Pseudomonadati</taxon>
        <taxon>Pseudomonadota</taxon>
        <taxon>Alphaproteobacteria</taxon>
        <taxon>Hyphomicrobiales</taxon>
        <taxon>Rhizobiaceae</taxon>
        <taxon>Rhizobium/Agrobacterium group</taxon>
        <taxon>Rhizobium</taxon>
    </lineage>
</organism>
<dbReference type="HOGENOM" id="CLU_2047801_0_0_5"/>
<protein>
    <submittedName>
        <fullName evidence="1">Uncharacterized protein</fullName>
    </submittedName>
</protein>
<evidence type="ECO:0000313" key="1">
    <source>
        <dbReference type="EMBL" id="ABC93870.1"/>
    </source>
</evidence>
<dbReference type="EMBL" id="CP000137">
    <property type="protein sequence ID" value="ABC93870.1"/>
    <property type="molecule type" value="Genomic_DNA"/>
</dbReference>
<dbReference type="KEGG" id="ret:RHE_PE00435"/>
<keyword evidence="2" id="KW-1185">Reference proteome</keyword>
<reference evidence="1 2" key="1">
    <citation type="journal article" date="2006" name="Proc. Natl. Acad. Sci. U.S.A.">
        <title>The partitioned Rhizobium etli genome: genetic and metabolic redundancy in seven interacting replicons.</title>
        <authorList>
            <person name="Gonzalez V."/>
            <person name="Santamaria R.I."/>
            <person name="Bustos P."/>
            <person name="Hernandez-Gonzalez I."/>
            <person name="Medrano-Soto A."/>
            <person name="Moreno-Hagelsieb G."/>
            <person name="Janga S.C."/>
            <person name="Ramirez M.A."/>
            <person name="Jimenez-Jacinto V."/>
            <person name="Collado-Vides J."/>
            <person name="Davila G."/>
        </authorList>
    </citation>
    <scope>NUCLEOTIDE SEQUENCE [LARGE SCALE GENOMIC DNA]</scope>
    <source>
        <strain evidence="2">ATCC 51251 / DSM 11541 / JCM 21823 / NBRC 15573 / CFN 42</strain>
    </source>
</reference>
<keyword evidence="1" id="KW-0614">Plasmid</keyword>
<geneLocation type="plasmid" evidence="1 2">
    <name>p42e</name>
</geneLocation>
<sequence>MAIDQDQILASVLHCDLGLAAEQFLEVDVKFPVRIYAVPIDDDLQQRHVRQVHQITQLKLFSLLLGCRQQPEDPCVFTACTFVMLFKHCPAPLAVKPQIPSPLHHFAETVILALQESHCV</sequence>
<gene>
    <name evidence="1" type="ordered locus">RHE_PE00435</name>
</gene>
<dbReference type="AlphaFoldDB" id="Q2JZX0"/>
<accession>Q2JZX0</accession>